<proteinExistence type="predicted"/>
<dbReference type="EMBL" id="SMFY01000002">
    <property type="protein sequence ID" value="TCK28541.1"/>
    <property type="molecule type" value="Genomic_DNA"/>
</dbReference>
<reference evidence="2 3" key="1">
    <citation type="submission" date="2019-03" db="EMBL/GenBank/DDBJ databases">
        <title>Genomic Encyclopedia of Type Strains, Phase IV (KMG-IV): sequencing the most valuable type-strain genomes for metagenomic binning, comparative biology and taxonomic classification.</title>
        <authorList>
            <person name="Goeker M."/>
        </authorList>
    </citation>
    <scope>NUCLEOTIDE SEQUENCE [LARGE SCALE GENOMIC DNA]</scope>
    <source>
        <strain evidence="2 3">DSM 101</strain>
    </source>
</reference>
<feature type="region of interest" description="Disordered" evidence="1">
    <location>
        <begin position="70"/>
        <end position="110"/>
    </location>
</feature>
<dbReference type="AlphaFoldDB" id="A0A4R1I3G5"/>
<feature type="compositionally biased region" description="Basic and acidic residues" evidence="1">
    <location>
        <begin position="1"/>
        <end position="10"/>
    </location>
</feature>
<organism evidence="2 3">
    <name type="scientific">Ancylobacter aquaticus</name>
    <dbReference type="NCBI Taxonomy" id="100"/>
    <lineage>
        <taxon>Bacteria</taxon>
        <taxon>Pseudomonadati</taxon>
        <taxon>Pseudomonadota</taxon>
        <taxon>Alphaproteobacteria</taxon>
        <taxon>Hyphomicrobiales</taxon>
        <taxon>Xanthobacteraceae</taxon>
        <taxon>Ancylobacter</taxon>
    </lineage>
</organism>
<evidence type="ECO:0000256" key="1">
    <source>
        <dbReference type="SAM" id="MobiDB-lite"/>
    </source>
</evidence>
<protein>
    <submittedName>
        <fullName evidence="2">Uncharacterized protein</fullName>
    </submittedName>
</protein>
<feature type="compositionally biased region" description="Basic and acidic residues" evidence="1">
    <location>
        <begin position="74"/>
        <end position="84"/>
    </location>
</feature>
<name>A0A4R1I3G5_ANCAQ</name>
<keyword evidence="3" id="KW-1185">Reference proteome</keyword>
<feature type="compositionally biased region" description="Low complexity" evidence="1">
    <location>
        <begin position="124"/>
        <end position="142"/>
    </location>
</feature>
<comment type="caution">
    <text evidence="2">The sequence shown here is derived from an EMBL/GenBank/DDBJ whole genome shotgun (WGS) entry which is preliminary data.</text>
</comment>
<dbReference type="Proteomes" id="UP000295030">
    <property type="component" value="Unassembled WGS sequence"/>
</dbReference>
<feature type="compositionally biased region" description="Basic and acidic residues" evidence="1">
    <location>
        <begin position="19"/>
        <end position="28"/>
    </location>
</feature>
<accession>A0A4R1I3G5</accession>
<feature type="region of interest" description="Disordered" evidence="1">
    <location>
        <begin position="124"/>
        <end position="148"/>
    </location>
</feature>
<sequence length="148" mass="15049">MSNATRHEKLGTAAPGRPRPGDPGEGHGRSSGGVGLSWHGAHRALLRLQPCGMGTMPQGCASSLAALPRNEGAACHDRRSRDRSAGGPSARSHGGTPGWKSSRTPVENACNGRAGAAILAPFARAASARSSPRGPRASLPSAFEVVAE</sequence>
<gene>
    <name evidence="2" type="ORF">EV667_2546</name>
</gene>
<evidence type="ECO:0000313" key="2">
    <source>
        <dbReference type="EMBL" id="TCK28541.1"/>
    </source>
</evidence>
<evidence type="ECO:0000313" key="3">
    <source>
        <dbReference type="Proteomes" id="UP000295030"/>
    </source>
</evidence>
<feature type="region of interest" description="Disordered" evidence="1">
    <location>
        <begin position="1"/>
        <end position="37"/>
    </location>
</feature>